<dbReference type="EMBL" id="AEDD01000003">
    <property type="protein sequence ID" value="EFM11599.1"/>
    <property type="molecule type" value="Genomic_DNA"/>
</dbReference>
<dbReference type="eggNOG" id="COG3208">
    <property type="taxonomic scope" value="Bacteria"/>
</dbReference>
<protein>
    <submittedName>
        <fullName evidence="3">Oleoyl-(Acyl-carrier-protein) hydrolase</fullName>
        <ecNumber evidence="3">3.1.2.14</ecNumber>
    </submittedName>
</protein>
<dbReference type="InterPro" id="IPR001031">
    <property type="entry name" value="Thioesterase"/>
</dbReference>
<dbReference type="Proteomes" id="UP000005387">
    <property type="component" value="Unassembled WGS sequence"/>
</dbReference>
<keyword evidence="4" id="KW-1185">Reference proteome</keyword>
<evidence type="ECO:0000313" key="4">
    <source>
        <dbReference type="Proteomes" id="UP000005387"/>
    </source>
</evidence>
<dbReference type="EC" id="3.1.2.14" evidence="3"/>
<dbReference type="GO" id="GO:0008610">
    <property type="term" value="P:lipid biosynthetic process"/>
    <property type="evidence" value="ECO:0007669"/>
    <property type="project" value="TreeGrafter"/>
</dbReference>
<evidence type="ECO:0000256" key="1">
    <source>
        <dbReference type="ARBA" id="ARBA00007169"/>
    </source>
</evidence>
<accession>E0I6D3</accession>
<name>E0I6D3_9BACL</name>
<dbReference type="OrthoDB" id="2213423at2"/>
<evidence type="ECO:0000313" key="3">
    <source>
        <dbReference type="EMBL" id="EFM11599.1"/>
    </source>
</evidence>
<gene>
    <name evidence="3" type="ORF">PaecuDRAFT_1205</name>
</gene>
<dbReference type="PANTHER" id="PTHR11487">
    <property type="entry name" value="THIOESTERASE"/>
    <property type="match status" value="1"/>
</dbReference>
<dbReference type="SUPFAM" id="SSF53474">
    <property type="entry name" value="alpha/beta-Hydrolases"/>
    <property type="match status" value="1"/>
</dbReference>
<dbReference type="STRING" id="717606.PaecuDRAFT_1205"/>
<reference evidence="3 4" key="1">
    <citation type="submission" date="2010-07" db="EMBL/GenBank/DDBJ databases">
        <title>The draft genome of Paenibacillus curdlanolyticus YK9.</title>
        <authorList>
            <consortium name="US DOE Joint Genome Institute (JGI-PGF)"/>
            <person name="Lucas S."/>
            <person name="Copeland A."/>
            <person name="Lapidus A."/>
            <person name="Cheng J.-F."/>
            <person name="Bruce D."/>
            <person name="Goodwin L."/>
            <person name="Pitluck S."/>
            <person name="Land M.L."/>
            <person name="Hauser L."/>
            <person name="Chang Y.-J."/>
            <person name="Jeffries C."/>
            <person name="Anderson I.J."/>
            <person name="Johnson E."/>
            <person name="Loganathan U."/>
            <person name="Mulhopadhyay B."/>
            <person name="Kyrpides N."/>
            <person name="Woyke T.J."/>
        </authorList>
    </citation>
    <scope>NUCLEOTIDE SEQUENCE [LARGE SCALE GENOMIC DNA]</scope>
    <source>
        <strain evidence="3 4">YK9</strain>
    </source>
</reference>
<dbReference type="PANTHER" id="PTHR11487:SF0">
    <property type="entry name" value="S-ACYL FATTY ACID SYNTHASE THIOESTERASE, MEDIUM CHAIN"/>
    <property type="match status" value="1"/>
</dbReference>
<comment type="similarity">
    <text evidence="1">Belongs to the thioesterase family.</text>
</comment>
<dbReference type="InterPro" id="IPR029058">
    <property type="entry name" value="AB_hydrolase_fold"/>
</dbReference>
<dbReference type="Pfam" id="PF00975">
    <property type="entry name" value="Thioesterase"/>
    <property type="match status" value="1"/>
</dbReference>
<evidence type="ECO:0000259" key="2">
    <source>
        <dbReference type="Pfam" id="PF00975"/>
    </source>
</evidence>
<sequence length="254" mass="28880">MNTVMINRSWLLCQKPNPAARMRLVCFPYAGGNARIYDSWAASMPAELELHVVQLPGRGNRFAEPLCSHISEIVPVLAKEIMAVADKPLVFFGHSMGALLGFEVARQLRSTYAKPIAHLFVSAFKAPHLPRMKTERYRLSDEDLIEELRHFNGTPEILLKDKELMDMFLPVMRADLEVCETYAYTDELPLPCPITAFGGLYDQGITPNELSDWCEQTSEGFQLELFQGDHFIVHSHRNEMLDYMKKAVNPMGVY</sequence>
<dbReference type="GO" id="GO:0016297">
    <property type="term" value="F:fatty acyl-[ACP] hydrolase activity"/>
    <property type="evidence" value="ECO:0007669"/>
    <property type="project" value="UniProtKB-EC"/>
</dbReference>
<organism evidence="3 4">
    <name type="scientific">Paenibacillus curdlanolyticus YK9</name>
    <dbReference type="NCBI Taxonomy" id="717606"/>
    <lineage>
        <taxon>Bacteria</taxon>
        <taxon>Bacillati</taxon>
        <taxon>Bacillota</taxon>
        <taxon>Bacilli</taxon>
        <taxon>Bacillales</taxon>
        <taxon>Paenibacillaceae</taxon>
        <taxon>Paenibacillus</taxon>
    </lineage>
</organism>
<keyword evidence="3" id="KW-0378">Hydrolase</keyword>
<feature type="domain" description="Thioesterase" evidence="2">
    <location>
        <begin position="23"/>
        <end position="242"/>
    </location>
</feature>
<dbReference type="Gene3D" id="3.40.50.1820">
    <property type="entry name" value="alpha/beta hydrolase"/>
    <property type="match status" value="1"/>
</dbReference>
<dbReference type="InterPro" id="IPR012223">
    <property type="entry name" value="TEII"/>
</dbReference>
<proteinExistence type="inferred from homology"/>
<dbReference type="AlphaFoldDB" id="E0I6D3"/>